<dbReference type="SUPFAM" id="SSF49464">
    <property type="entry name" value="Carboxypeptidase regulatory domain-like"/>
    <property type="match status" value="1"/>
</dbReference>
<dbReference type="InterPro" id="IPR008969">
    <property type="entry name" value="CarboxyPept-like_regulatory"/>
</dbReference>
<protein>
    <recommendedName>
        <fullName evidence="5">CarboxypepD_reg-like domain-containing protein</fullName>
    </recommendedName>
</protein>
<evidence type="ECO:0000313" key="2">
    <source>
        <dbReference type="EMBL" id="AHW61549.1"/>
    </source>
</evidence>
<proteinExistence type="predicted"/>
<keyword evidence="1" id="KW-0732">Signal</keyword>
<feature type="signal peptide" evidence="1">
    <location>
        <begin position="1"/>
        <end position="22"/>
    </location>
</feature>
<dbReference type="EMBL" id="CP007451">
    <property type="protein sequence ID" value="AHW62338.1"/>
    <property type="molecule type" value="Genomic_DNA"/>
</dbReference>
<keyword evidence="4" id="KW-1185">Reference proteome</keyword>
<organism evidence="2 4">
    <name type="scientific">Draconibacterium orientale</name>
    <dbReference type="NCBI Taxonomy" id="1168034"/>
    <lineage>
        <taxon>Bacteria</taxon>
        <taxon>Pseudomonadati</taxon>
        <taxon>Bacteroidota</taxon>
        <taxon>Bacteroidia</taxon>
        <taxon>Marinilabiliales</taxon>
        <taxon>Prolixibacteraceae</taxon>
        <taxon>Draconibacterium</taxon>
    </lineage>
</organism>
<gene>
    <name evidence="2" type="ORF">FH5T_03645</name>
    <name evidence="3" type="ORF">FH5T_19855</name>
</gene>
<dbReference type="EMBL" id="CP007451">
    <property type="protein sequence ID" value="AHW61549.1"/>
    <property type="molecule type" value="Genomic_DNA"/>
</dbReference>
<feature type="chain" id="PRO_5045028713" description="CarboxypepD_reg-like domain-containing protein" evidence="1">
    <location>
        <begin position="23"/>
        <end position="214"/>
    </location>
</feature>
<name>A0ABN4D214_9BACT</name>
<accession>A0ABN4D214</accession>
<sequence length="214" mass="24843">MTKRIQILLIGLLITLTTNAQVADTILVIGQLTSKDKNPLPGISIGIPKVKNGTVSDVCGRFEIKVPIEGVINFSMISEPYYISMNDIAPERDTIYLNFQFDLKAENFNCDESISKFKRIKLNEKNRDTYSQKLLACFTDNFEKHTLDYYNHFKVLNQDFLFVINGHVMDDDFSPENLMFNDFKKVYVYNNYANNRNILIIISMNDNGRKEWRK</sequence>
<evidence type="ECO:0000313" key="4">
    <source>
        <dbReference type="Proteomes" id="UP000023772"/>
    </source>
</evidence>
<evidence type="ECO:0000313" key="3">
    <source>
        <dbReference type="EMBL" id="AHW62338.1"/>
    </source>
</evidence>
<evidence type="ECO:0000256" key="1">
    <source>
        <dbReference type="SAM" id="SignalP"/>
    </source>
</evidence>
<evidence type="ECO:0008006" key="5">
    <source>
        <dbReference type="Google" id="ProtNLM"/>
    </source>
</evidence>
<reference evidence="2 4" key="1">
    <citation type="submission" date="2014-03" db="EMBL/GenBank/DDBJ databases">
        <title>Complete genome sequence of a deeply braunched marine Bacteroidia bacterium Draconibacterium orientale type strain FH5T.</title>
        <authorList>
            <person name="Li X."/>
            <person name="Wang X."/>
            <person name="Xie Z."/>
            <person name="Du Z."/>
            <person name="Chen G."/>
        </authorList>
    </citation>
    <scope>NUCLEOTIDE SEQUENCE [LARGE SCALE GENOMIC DNA]</scope>
    <source>
        <strain evidence="2 4">FH5</strain>
    </source>
</reference>
<dbReference type="Proteomes" id="UP000023772">
    <property type="component" value="Chromosome"/>
</dbReference>